<evidence type="ECO:0000256" key="1">
    <source>
        <dbReference type="ARBA" id="ARBA00010240"/>
    </source>
</evidence>
<dbReference type="AlphaFoldDB" id="A0A6N8JEX6"/>
<dbReference type="OrthoDB" id="9807112at2"/>
<dbReference type="GO" id="GO:0016042">
    <property type="term" value="P:lipid catabolic process"/>
    <property type="evidence" value="ECO:0007669"/>
    <property type="project" value="UniProtKB-UniRule"/>
</dbReference>
<dbReference type="InterPro" id="IPR016035">
    <property type="entry name" value="Acyl_Trfase/lysoPLipase"/>
</dbReference>
<evidence type="ECO:0000313" key="6">
    <source>
        <dbReference type="Proteomes" id="UP000468388"/>
    </source>
</evidence>
<feature type="short sequence motif" description="DGA/G" evidence="3">
    <location>
        <begin position="186"/>
        <end position="188"/>
    </location>
</feature>
<dbReference type="InterPro" id="IPR002641">
    <property type="entry name" value="PNPLA_dom"/>
</dbReference>
<reference evidence="5 6" key="1">
    <citation type="submission" date="2019-12" db="EMBL/GenBank/DDBJ databases">
        <title>The draft genomic sequence of strain Chitinophaga oryziterrae JCM 16595.</title>
        <authorList>
            <person name="Zhang X."/>
        </authorList>
    </citation>
    <scope>NUCLEOTIDE SEQUENCE [LARGE SCALE GENOMIC DNA]</scope>
    <source>
        <strain evidence="5 6">JCM 16595</strain>
    </source>
</reference>
<feature type="short sequence motif" description="GXGXXG" evidence="3">
    <location>
        <begin position="15"/>
        <end position="20"/>
    </location>
</feature>
<feature type="short sequence motif" description="GXSXG" evidence="3">
    <location>
        <begin position="46"/>
        <end position="50"/>
    </location>
</feature>
<dbReference type="RefSeq" id="WP_157301458.1">
    <property type="nucleotide sequence ID" value="NZ_BAAAZB010000002.1"/>
</dbReference>
<keyword evidence="3" id="KW-0442">Lipid degradation</keyword>
<feature type="active site" description="Proton acceptor" evidence="3">
    <location>
        <position position="186"/>
    </location>
</feature>
<protein>
    <submittedName>
        <fullName evidence="5">Patatin</fullName>
    </submittedName>
</protein>
<keyword evidence="3" id="KW-0378">Hydrolase</keyword>
<dbReference type="PANTHER" id="PTHR32176">
    <property type="entry name" value="XYLOSE ISOMERASE"/>
    <property type="match status" value="1"/>
</dbReference>
<dbReference type="Gene3D" id="3.40.1090.10">
    <property type="entry name" value="Cytosolic phospholipase A2 catalytic domain"/>
    <property type="match status" value="1"/>
</dbReference>
<evidence type="ECO:0000256" key="2">
    <source>
        <dbReference type="ARBA" id="ARBA00023098"/>
    </source>
</evidence>
<comment type="similarity">
    <text evidence="1">Belongs to the patatin family.</text>
</comment>
<proteinExistence type="inferred from homology"/>
<feature type="domain" description="PNPLA" evidence="4">
    <location>
        <begin position="11"/>
        <end position="199"/>
    </location>
</feature>
<dbReference type="PROSITE" id="PS51635">
    <property type="entry name" value="PNPLA"/>
    <property type="match status" value="1"/>
</dbReference>
<dbReference type="GO" id="GO:0004620">
    <property type="term" value="F:phospholipase activity"/>
    <property type="evidence" value="ECO:0007669"/>
    <property type="project" value="TreeGrafter"/>
</dbReference>
<dbReference type="EMBL" id="WRXO01000005">
    <property type="protein sequence ID" value="MVT42859.1"/>
    <property type="molecule type" value="Genomic_DNA"/>
</dbReference>
<sequence length="337" mass="37313">MEAPKKTLKILTIDGGGIKGLYSAKILEQFEQKFGCISDHFDMICGTSTGGLIALGLSLKIPAAELVAFYVDKGPKIFPPWRKWFLLNIFDSLRQATFFGKFSDKNLKNSLKSVFKDHVIGDSHNLLCIPSYRVTEGKTRVFKKDYGDLDCDDATPYVDVALATSAAPTFFPMAELPTCDNNQFIDGGVWANNPTLVGYVEAVTRLLGPDSKYGYNALEILSISSLEIGAGRPVGLRRHRGFLGWKNSLFETAISGQSQFAEYFMNNIKAISPVPVHYVRIPSHVVGSAQEKHIQLDNASKKALKLILSKANQQATTFRKNPDVATFFKTKKTFVLK</sequence>
<dbReference type="CDD" id="cd07199">
    <property type="entry name" value="Pat17_PNPLA8_PNPLA9_like"/>
    <property type="match status" value="1"/>
</dbReference>
<feature type="active site" description="Nucleophile" evidence="3">
    <location>
        <position position="48"/>
    </location>
</feature>
<dbReference type="Proteomes" id="UP000468388">
    <property type="component" value="Unassembled WGS sequence"/>
</dbReference>
<evidence type="ECO:0000259" key="4">
    <source>
        <dbReference type="PROSITE" id="PS51635"/>
    </source>
</evidence>
<comment type="caution">
    <text evidence="5">The sequence shown here is derived from an EMBL/GenBank/DDBJ whole genome shotgun (WGS) entry which is preliminary data.</text>
</comment>
<accession>A0A6N8JEX6</accession>
<evidence type="ECO:0000256" key="3">
    <source>
        <dbReference type="PROSITE-ProRule" id="PRU01161"/>
    </source>
</evidence>
<keyword evidence="2 3" id="KW-0443">Lipid metabolism</keyword>
<organism evidence="5 6">
    <name type="scientific">Chitinophaga oryziterrae</name>
    <dbReference type="NCBI Taxonomy" id="1031224"/>
    <lineage>
        <taxon>Bacteria</taxon>
        <taxon>Pseudomonadati</taxon>
        <taxon>Bacteroidota</taxon>
        <taxon>Chitinophagia</taxon>
        <taxon>Chitinophagales</taxon>
        <taxon>Chitinophagaceae</taxon>
        <taxon>Chitinophaga</taxon>
    </lineage>
</organism>
<dbReference type="NCBIfam" id="NF041079">
    <property type="entry name" value="CBASS_lipase"/>
    <property type="match status" value="1"/>
</dbReference>
<gene>
    <name evidence="5" type="ORF">GO495_19850</name>
</gene>
<dbReference type="PANTHER" id="PTHR32176:SF92">
    <property type="entry name" value="XYLOSE ISOMERASE"/>
    <property type="match status" value="1"/>
</dbReference>
<dbReference type="Pfam" id="PF01734">
    <property type="entry name" value="Patatin"/>
    <property type="match status" value="1"/>
</dbReference>
<evidence type="ECO:0000313" key="5">
    <source>
        <dbReference type="EMBL" id="MVT42859.1"/>
    </source>
</evidence>
<dbReference type="SUPFAM" id="SSF52151">
    <property type="entry name" value="FabD/lysophospholipase-like"/>
    <property type="match status" value="1"/>
</dbReference>
<dbReference type="GO" id="GO:0047372">
    <property type="term" value="F:monoacylglycerol lipase activity"/>
    <property type="evidence" value="ECO:0007669"/>
    <property type="project" value="TreeGrafter"/>
</dbReference>
<name>A0A6N8JEX6_9BACT</name>
<keyword evidence="6" id="KW-1185">Reference proteome</keyword>